<feature type="compositionally biased region" description="Basic residues" evidence="1">
    <location>
        <begin position="722"/>
        <end position="744"/>
    </location>
</feature>
<keyword evidence="3" id="KW-1185">Reference proteome</keyword>
<name>A0AAE0JMD7_9PEZI</name>
<reference evidence="2" key="1">
    <citation type="journal article" date="2023" name="Mol. Phylogenet. Evol.">
        <title>Genome-scale phylogeny and comparative genomics of the fungal order Sordariales.</title>
        <authorList>
            <person name="Hensen N."/>
            <person name="Bonometti L."/>
            <person name="Westerberg I."/>
            <person name="Brannstrom I.O."/>
            <person name="Guillou S."/>
            <person name="Cros-Aarteil S."/>
            <person name="Calhoun S."/>
            <person name="Haridas S."/>
            <person name="Kuo A."/>
            <person name="Mondo S."/>
            <person name="Pangilinan J."/>
            <person name="Riley R."/>
            <person name="LaButti K."/>
            <person name="Andreopoulos B."/>
            <person name="Lipzen A."/>
            <person name="Chen C."/>
            <person name="Yan M."/>
            <person name="Daum C."/>
            <person name="Ng V."/>
            <person name="Clum A."/>
            <person name="Steindorff A."/>
            <person name="Ohm R.A."/>
            <person name="Martin F."/>
            <person name="Silar P."/>
            <person name="Natvig D.O."/>
            <person name="Lalanne C."/>
            <person name="Gautier V."/>
            <person name="Ament-Velasquez S.L."/>
            <person name="Kruys A."/>
            <person name="Hutchinson M.I."/>
            <person name="Powell A.J."/>
            <person name="Barry K."/>
            <person name="Miller A.N."/>
            <person name="Grigoriev I.V."/>
            <person name="Debuchy R."/>
            <person name="Gladieux P."/>
            <person name="Hiltunen Thoren M."/>
            <person name="Johannesson H."/>
        </authorList>
    </citation>
    <scope>NUCLEOTIDE SEQUENCE</scope>
    <source>
        <strain evidence="2">CBS 560.94</strain>
    </source>
</reference>
<feature type="compositionally biased region" description="Polar residues" evidence="1">
    <location>
        <begin position="575"/>
        <end position="588"/>
    </location>
</feature>
<feature type="compositionally biased region" description="Basic and acidic residues" evidence="1">
    <location>
        <begin position="332"/>
        <end position="347"/>
    </location>
</feature>
<organism evidence="2 3">
    <name type="scientific">Neurospora tetraspora</name>
    <dbReference type="NCBI Taxonomy" id="94610"/>
    <lineage>
        <taxon>Eukaryota</taxon>
        <taxon>Fungi</taxon>
        <taxon>Dikarya</taxon>
        <taxon>Ascomycota</taxon>
        <taxon>Pezizomycotina</taxon>
        <taxon>Sordariomycetes</taxon>
        <taxon>Sordariomycetidae</taxon>
        <taxon>Sordariales</taxon>
        <taxon>Sordariaceae</taxon>
        <taxon>Neurospora</taxon>
    </lineage>
</organism>
<dbReference type="EMBL" id="JAUEPP010000002">
    <property type="protein sequence ID" value="KAK3351921.1"/>
    <property type="molecule type" value="Genomic_DNA"/>
</dbReference>
<protein>
    <submittedName>
        <fullName evidence="2">Uncharacterized protein</fullName>
    </submittedName>
</protein>
<feature type="region of interest" description="Disordered" evidence="1">
    <location>
        <begin position="291"/>
        <end position="426"/>
    </location>
</feature>
<feature type="region of interest" description="Disordered" evidence="1">
    <location>
        <begin position="1"/>
        <end position="219"/>
    </location>
</feature>
<feature type="compositionally biased region" description="Acidic residues" evidence="1">
    <location>
        <begin position="495"/>
        <end position="504"/>
    </location>
</feature>
<evidence type="ECO:0000313" key="3">
    <source>
        <dbReference type="Proteomes" id="UP001278500"/>
    </source>
</evidence>
<gene>
    <name evidence="2" type="ORF">B0H65DRAFT_139593</name>
</gene>
<feature type="compositionally biased region" description="Basic residues" evidence="1">
    <location>
        <begin position="601"/>
        <end position="611"/>
    </location>
</feature>
<dbReference type="RefSeq" id="XP_062685216.1">
    <property type="nucleotide sequence ID" value="XM_062820912.1"/>
</dbReference>
<feature type="compositionally biased region" description="Basic and acidic residues" evidence="1">
    <location>
        <begin position="389"/>
        <end position="400"/>
    </location>
</feature>
<feature type="compositionally biased region" description="Basic residues" evidence="1">
    <location>
        <begin position="698"/>
        <end position="710"/>
    </location>
</feature>
<accession>A0AAE0JMD7</accession>
<feature type="compositionally biased region" description="Basic residues" evidence="1">
    <location>
        <begin position="652"/>
        <end position="663"/>
    </location>
</feature>
<feature type="region of interest" description="Disordered" evidence="1">
    <location>
        <begin position="493"/>
        <end position="750"/>
    </location>
</feature>
<evidence type="ECO:0000313" key="2">
    <source>
        <dbReference type="EMBL" id="KAK3351921.1"/>
    </source>
</evidence>
<dbReference type="AlphaFoldDB" id="A0AAE0JMD7"/>
<dbReference type="Proteomes" id="UP001278500">
    <property type="component" value="Unassembled WGS sequence"/>
</dbReference>
<reference evidence="2" key="2">
    <citation type="submission" date="2023-06" db="EMBL/GenBank/DDBJ databases">
        <authorList>
            <consortium name="Lawrence Berkeley National Laboratory"/>
            <person name="Haridas S."/>
            <person name="Hensen N."/>
            <person name="Bonometti L."/>
            <person name="Westerberg I."/>
            <person name="Brannstrom I.O."/>
            <person name="Guillou S."/>
            <person name="Cros-Aarteil S."/>
            <person name="Calhoun S."/>
            <person name="Kuo A."/>
            <person name="Mondo S."/>
            <person name="Pangilinan J."/>
            <person name="Riley R."/>
            <person name="Labutti K."/>
            <person name="Andreopoulos B."/>
            <person name="Lipzen A."/>
            <person name="Chen C."/>
            <person name="Yanf M."/>
            <person name="Daum C."/>
            <person name="Ng V."/>
            <person name="Clum A."/>
            <person name="Steindorff A."/>
            <person name="Ohm R."/>
            <person name="Martin F."/>
            <person name="Silar P."/>
            <person name="Natvig D."/>
            <person name="Lalanne C."/>
            <person name="Gautier V."/>
            <person name="Ament-Velasquez S.L."/>
            <person name="Kruys A."/>
            <person name="Hutchinson M.I."/>
            <person name="Powell A.J."/>
            <person name="Barry K."/>
            <person name="Miller A.N."/>
            <person name="Grigoriev I.V."/>
            <person name="Debuchy R."/>
            <person name="Gladieux P."/>
            <person name="Thoren M.H."/>
            <person name="Johannesson H."/>
        </authorList>
    </citation>
    <scope>NUCLEOTIDE SEQUENCE</scope>
    <source>
        <strain evidence="2">CBS 560.94</strain>
    </source>
</reference>
<sequence>MSKEPRESSRHRHRRDSFTSVLSWAGLQPRSSLTKTSTASSSSDSSPPSPSHHGLSRGRRHSSSADDKKKSRRRSMALRRFSISVPGAAAVDEDGLTKTKLKKAPSWTLDNKASESSSRTSTKAASTDAVNQTNASASKISDQNTSAVKEEASNGDHSEEKASKEKLTSPTQQLPLPPPPKPKSILRVASPDGRKPPPRKIPCFSTTLPEYDPRKPTADHACLVPLPESSLTSITGSVSSSESSVCRPGKHGAATVRFATATVHRVEVGPGRRFLPVKRKSKSTVTYISRFDDENSLKKNLTSPTKQRRHRANQAAMGRYWQRTEEEEALEREEARKRAEQEAEQYRAEPSSPPDPDLISKNGTTPPSPELAATDDKLEEIYVDDEKPESDSPRRAKRDASPASYRSSSLNLALPAPEPDTGFPSDDLTLEEELEAQQENYKAEPVHINIRIAAAETGDWPLADLESEQIHQEVQTLLEIKTPRGIVLSPIAEEFAIDDEEESDSGSGSDSDSELLEETTGTDAYQEPEEHTPLTMPPTPPRQSTALLLSEEPEEQITTQEDSTDDDNDTSPSSFLTPENQSLGQKWSSPRLRPTVNNVPSKRHNNTHTHHVPSPPATPPKKQHPSPKIPAFTIPILIPKITIGEKDDNQGHKRSSSWGHRRSSSSSSSLSDKNDKRSGSPMGKGSSSDRESSPGRSNRLHLSGRRKKTSSRSSFGEEGSKSHHGHGHGHGHGQHGVHGVHHTSKQSIAV</sequence>
<feature type="compositionally biased region" description="Low complexity" evidence="1">
    <location>
        <begin position="31"/>
        <end position="46"/>
    </location>
</feature>
<feature type="compositionally biased region" description="Low complexity" evidence="1">
    <location>
        <begin position="114"/>
        <end position="127"/>
    </location>
</feature>
<feature type="compositionally biased region" description="Polar residues" evidence="1">
    <location>
        <begin position="128"/>
        <end position="147"/>
    </location>
</feature>
<proteinExistence type="predicted"/>
<evidence type="ECO:0000256" key="1">
    <source>
        <dbReference type="SAM" id="MobiDB-lite"/>
    </source>
</evidence>
<dbReference type="GeneID" id="87858066"/>
<feature type="compositionally biased region" description="Basic and acidic residues" evidence="1">
    <location>
        <begin position="148"/>
        <end position="167"/>
    </location>
</feature>
<comment type="caution">
    <text evidence="2">The sequence shown here is derived from an EMBL/GenBank/DDBJ whole genome shotgun (WGS) entry which is preliminary data.</text>
</comment>